<dbReference type="GO" id="GO:0005886">
    <property type="term" value="C:plasma membrane"/>
    <property type="evidence" value="ECO:0007669"/>
    <property type="project" value="UniProtKB-SubCell"/>
</dbReference>
<dbReference type="InterPro" id="IPR003362">
    <property type="entry name" value="Bact_transf"/>
</dbReference>
<organism evidence="11">
    <name type="scientific">Cyanothece sp. (strain PCC 7425 / ATCC 29141)</name>
    <dbReference type="NCBI Taxonomy" id="395961"/>
    <lineage>
        <taxon>Bacteria</taxon>
        <taxon>Bacillati</taxon>
        <taxon>Cyanobacteriota</taxon>
        <taxon>Cyanophyceae</taxon>
        <taxon>Gomontiellales</taxon>
        <taxon>Cyanothecaceae</taxon>
        <taxon>Cyanothece</taxon>
    </lineage>
</organism>
<evidence type="ECO:0000256" key="3">
    <source>
        <dbReference type="ARBA" id="ARBA00006464"/>
    </source>
</evidence>
<gene>
    <name evidence="11" type="ordered locus">Cyan7425_4214</name>
</gene>
<accession>B8HXI2</accession>
<dbReference type="NCBIfam" id="TIGR03022">
    <property type="entry name" value="WbaP_sugtrans"/>
    <property type="match status" value="1"/>
</dbReference>
<dbReference type="HOGENOM" id="CLU_024920_3_5_3"/>
<evidence type="ECO:0000256" key="6">
    <source>
        <dbReference type="ARBA" id="ARBA00022692"/>
    </source>
</evidence>
<dbReference type="InterPro" id="IPR017472">
    <property type="entry name" value="Undecaprenyl-P_galact_Ptfrase"/>
</dbReference>
<dbReference type="OrthoDB" id="570875at2"/>
<dbReference type="PANTHER" id="PTHR30576:SF4">
    <property type="entry name" value="UNDECAPRENYL-PHOSPHATE GALACTOSE PHOSPHOTRANSFERASE"/>
    <property type="match status" value="1"/>
</dbReference>
<dbReference type="InterPro" id="IPR036291">
    <property type="entry name" value="NAD(P)-bd_dom_sf"/>
</dbReference>
<dbReference type="PANTHER" id="PTHR30576">
    <property type="entry name" value="COLANIC BIOSYNTHESIS UDP-GLUCOSE LIPID CARRIER TRANSFERASE"/>
    <property type="match status" value="1"/>
</dbReference>
<keyword evidence="7 9" id="KW-1133">Transmembrane helix</keyword>
<comment type="similarity">
    <text evidence="3">Belongs to the bacterial sugar transferase family.</text>
</comment>
<feature type="transmembrane region" description="Helical" evidence="9">
    <location>
        <begin position="91"/>
        <end position="110"/>
    </location>
</feature>
<protein>
    <submittedName>
        <fullName evidence="11">Undecaprenyl-phosphate galactose phosphotransferase, WbaP</fullName>
        <ecNumber evidence="11">2.7.8.6</ecNumber>
    </submittedName>
</protein>
<dbReference type="AlphaFoldDB" id="B8HXI2"/>
<dbReference type="eggNOG" id="COG2148">
    <property type="taxonomic scope" value="Bacteria"/>
</dbReference>
<evidence type="ECO:0000256" key="9">
    <source>
        <dbReference type="SAM" id="Phobius"/>
    </source>
</evidence>
<keyword evidence="4" id="KW-1003">Cell membrane</keyword>
<evidence type="ECO:0000256" key="7">
    <source>
        <dbReference type="ARBA" id="ARBA00022989"/>
    </source>
</evidence>
<keyword evidence="6 9" id="KW-0812">Transmembrane</keyword>
<dbReference type="Pfam" id="PF02397">
    <property type="entry name" value="Bac_transf"/>
    <property type="match status" value="1"/>
</dbReference>
<evidence type="ECO:0000256" key="5">
    <source>
        <dbReference type="ARBA" id="ARBA00022679"/>
    </source>
</evidence>
<dbReference type="Gene3D" id="3.40.50.720">
    <property type="entry name" value="NAD(P)-binding Rossmann-like Domain"/>
    <property type="match status" value="1"/>
</dbReference>
<reference evidence="11" key="1">
    <citation type="submission" date="2009-01" db="EMBL/GenBank/DDBJ databases">
        <title>Complete sequence of chromosome Cyanothece sp. PCC 7425.</title>
        <authorList>
            <consortium name="US DOE Joint Genome Institute"/>
            <person name="Lucas S."/>
            <person name="Copeland A."/>
            <person name="Lapidus A."/>
            <person name="Glavina del Rio T."/>
            <person name="Dalin E."/>
            <person name="Tice H."/>
            <person name="Bruce D."/>
            <person name="Goodwin L."/>
            <person name="Pitluck S."/>
            <person name="Sims D."/>
            <person name="Meineke L."/>
            <person name="Brettin T."/>
            <person name="Detter J.C."/>
            <person name="Han C."/>
            <person name="Larimer F."/>
            <person name="Land M."/>
            <person name="Hauser L."/>
            <person name="Kyrpides N."/>
            <person name="Ovchinnikova G."/>
            <person name="Liberton M."/>
            <person name="Stoeckel J."/>
            <person name="Banerjee A."/>
            <person name="Singh A."/>
            <person name="Page L."/>
            <person name="Sato H."/>
            <person name="Zhao L."/>
            <person name="Sherman L."/>
            <person name="Pakrasi H."/>
            <person name="Richardson P."/>
        </authorList>
    </citation>
    <scope>NUCLEOTIDE SEQUENCE</scope>
    <source>
        <strain evidence="11">PCC 7425</strain>
    </source>
</reference>
<proteinExistence type="inferred from homology"/>
<evidence type="ECO:0000256" key="1">
    <source>
        <dbReference type="ARBA" id="ARBA00004141"/>
    </source>
</evidence>
<dbReference type="EMBL" id="CP001344">
    <property type="protein sequence ID" value="ACL46527.1"/>
    <property type="molecule type" value="Genomic_DNA"/>
</dbReference>
<name>B8HXI2_CYAP4</name>
<feature type="transmembrane region" description="Helical" evidence="9">
    <location>
        <begin position="25"/>
        <end position="49"/>
    </location>
</feature>
<feature type="transmembrane region" description="Helical" evidence="9">
    <location>
        <begin position="61"/>
        <end position="79"/>
    </location>
</feature>
<dbReference type="STRING" id="395961.Cyan7425_4214"/>
<sequence length="480" mass="54435">MQLKQKRSLALHDVLTLPRPWRNTALFVLADLLGLTLVAGLTVLGRWLLGGEFHLSLYWQWSPILGLFIFAYAIVGLYPAIGLSPVDELRWGSLTTTLVYLILGSAIFLSRSDETYSRLIFIIAWALSLLTFPILRGAVRYLFARKPWWGCPVMVLGAGKTGDLVVRTLQHHPGLGLKPVVVLDDDPDKQGYLHGIPVLGKVQLAPQLTQQLRISYAILAMPGVAPGRLLEVQEAYGQMFDHLLVIPDLFGFASLWVAPLDLGGLLALDVRQQLLLPLPRLLKTCIDLLLTLLVGLLSLPLLLFIALAIRLDSPGPIFYGHTRLGRRGRFFKAWKFRTMAPNADEQLEQYFNLHPDLKDQWLRDHKLKHDPRLTRVGQFLRRTSLDELPQLWNVLQGEMSLVGPRPIVAAEIDRYEEKFSLYKKVKPGITGLWQVSGRNNISYEERVNLDAYYVRNWSVWLDLYILLRTVWVVITAEGAY</sequence>
<keyword evidence="8 9" id="KW-0472">Membrane</keyword>
<evidence type="ECO:0000256" key="4">
    <source>
        <dbReference type="ARBA" id="ARBA00022475"/>
    </source>
</evidence>
<dbReference type="SUPFAM" id="SSF51735">
    <property type="entry name" value="NAD(P)-binding Rossmann-fold domains"/>
    <property type="match status" value="1"/>
</dbReference>
<dbReference type="KEGG" id="cyn:Cyan7425_4214"/>
<dbReference type="GO" id="GO:0047360">
    <property type="term" value="F:undecaprenyl-phosphate galactose phosphotransferase activity"/>
    <property type="evidence" value="ECO:0007669"/>
    <property type="project" value="UniProtKB-EC"/>
</dbReference>
<evidence type="ECO:0000256" key="8">
    <source>
        <dbReference type="ARBA" id="ARBA00023136"/>
    </source>
</evidence>
<dbReference type="InterPro" id="IPR017475">
    <property type="entry name" value="EPS_sugar_tfrase"/>
</dbReference>
<evidence type="ECO:0000256" key="2">
    <source>
        <dbReference type="ARBA" id="ARBA00004236"/>
    </source>
</evidence>
<evidence type="ECO:0000313" key="11">
    <source>
        <dbReference type="EMBL" id="ACL46527.1"/>
    </source>
</evidence>
<dbReference type="EC" id="2.7.8.6" evidence="11"/>
<dbReference type="Pfam" id="PF13727">
    <property type="entry name" value="CoA_binding_3"/>
    <property type="match status" value="1"/>
</dbReference>
<dbReference type="NCBIfam" id="TIGR03025">
    <property type="entry name" value="EPS_sugtrans"/>
    <property type="match status" value="1"/>
</dbReference>
<keyword evidence="5 11" id="KW-0808">Transferase</keyword>
<comment type="subcellular location">
    <subcellularLocation>
        <location evidence="2">Cell membrane</location>
    </subcellularLocation>
    <subcellularLocation>
        <location evidence="1">Membrane</location>
        <topology evidence="1">Multi-pass membrane protein</topology>
    </subcellularLocation>
</comment>
<dbReference type="GO" id="GO:0000271">
    <property type="term" value="P:polysaccharide biosynthetic process"/>
    <property type="evidence" value="ECO:0007669"/>
    <property type="project" value="InterPro"/>
</dbReference>
<feature type="domain" description="Bacterial sugar transferase" evidence="10">
    <location>
        <begin position="283"/>
        <end position="474"/>
    </location>
</feature>
<feature type="transmembrane region" description="Helical" evidence="9">
    <location>
        <begin position="288"/>
        <end position="309"/>
    </location>
</feature>
<evidence type="ECO:0000259" key="10">
    <source>
        <dbReference type="Pfam" id="PF02397"/>
    </source>
</evidence>
<feature type="transmembrane region" description="Helical" evidence="9">
    <location>
        <begin position="116"/>
        <end position="135"/>
    </location>
</feature>